<dbReference type="GO" id="GO:0004523">
    <property type="term" value="F:RNA-DNA hybrid ribonuclease activity"/>
    <property type="evidence" value="ECO:0007669"/>
    <property type="project" value="InterPro"/>
</dbReference>
<dbReference type="Proteomes" id="UP001161669">
    <property type="component" value="Segment"/>
</dbReference>
<dbReference type="InterPro" id="IPR012337">
    <property type="entry name" value="RNaseH-like_sf"/>
</dbReference>
<accession>A0A3T1CXE8</accession>
<feature type="region of interest" description="Disordered" evidence="1">
    <location>
        <begin position="1"/>
        <end position="34"/>
    </location>
</feature>
<dbReference type="KEGG" id="vg:80540855"/>
<dbReference type="SUPFAM" id="SSF53098">
    <property type="entry name" value="Ribonuclease H-like"/>
    <property type="match status" value="1"/>
</dbReference>
<proteinExistence type="predicted"/>
<dbReference type="EMBL" id="AP018495">
    <property type="protein sequence ID" value="BBI30503.1"/>
    <property type="molecule type" value="Genomic_DNA"/>
</dbReference>
<dbReference type="InterPro" id="IPR036397">
    <property type="entry name" value="RNaseH_sf"/>
</dbReference>
<keyword evidence="4" id="KW-1185">Reference proteome</keyword>
<evidence type="ECO:0000313" key="4">
    <source>
        <dbReference type="Proteomes" id="UP001161669"/>
    </source>
</evidence>
<reference evidence="4" key="1">
    <citation type="journal article" date="2019" name="J. Virol.">
        <title>Medusavirus, a novel large DNA virus discovered from hot spring water.</title>
        <authorList>
            <person name="Yoshikawa G."/>
            <person name="Blanc-Mathieu R."/>
            <person name="Song C."/>
            <person name="Kayama Y."/>
            <person name="Mochizuki T."/>
            <person name="Murata K."/>
            <person name="Ogata H."/>
            <person name="Takemura M."/>
        </authorList>
    </citation>
    <scope>NUCLEOTIDE SEQUENCE [LARGE SCALE GENOMIC DNA]</scope>
</reference>
<feature type="domain" description="RNase H type-1" evidence="2">
    <location>
        <begin position="40"/>
        <end position="209"/>
    </location>
</feature>
<name>A0A3T1CXE8_9VIRU</name>
<dbReference type="PROSITE" id="PS50879">
    <property type="entry name" value="RNASE_H_1"/>
    <property type="match status" value="1"/>
</dbReference>
<evidence type="ECO:0000256" key="1">
    <source>
        <dbReference type="SAM" id="MobiDB-lite"/>
    </source>
</evidence>
<evidence type="ECO:0000259" key="2">
    <source>
        <dbReference type="PROSITE" id="PS50879"/>
    </source>
</evidence>
<dbReference type="Pfam" id="PF00075">
    <property type="entry name" value="RNase_H"/>
    <property type="match status" value="1"/>
</dbReference>
<dbReference type="InterPro" id="IPR002156">
    <property type="entry name" value="RNaseH_domain"/>
</dbReference>
<protein>
    <submittedName>
        <fullName evidence="3">Ribonuclease H</fullName>
    </submittedName>
</protein>
<dbReference type="Gene3D" id="3.30.420.10">
    <property type="entry name" value="Ribonuclease H-like superfamily/Ribonuclease H"/>
    <property type="match status" value="1"/>
</dbReference>
<sequence>MKDKKNSTTTRSASAWGPATVPTKKTSGGRRSVRAAPRGSIAWLDVYTDGSHFKHQKSKSTPAIGYGIWCKHEDQEYGLAQRVDPVHLETFFKMPREMSRAKVSNPTMELCAAVHTLMLISRMPRVYGAPRPKTSRVVRIFCDCDGVREWIGGRWQAKQPYIKHLVTMAHSHLDRINERGIFVQFVRVDGHSGDAGNDAADALSKGQWKEGMPDISKLFT</sequence>
<organism evidence="3 4">
    <name type="scientific">Acanthamoeba castellanii medusavirus J1</name>
    <dbReference type="NCBI Taxonomy" id="3114988"/>
    <lineage>
        <taxon>Viruses</taxon>
        <taxon>Varidnaviria</taxon>
        <taxon>Bamfordvirae</taxon>
        <taxon>Nucleocytoviricota</taxon>
        <taxon>Megaviricetes</taxon>
        <taxon>Mamonoviridae</taxon>
        <taxon>Medusavirus</taxon>
        <taxon>Medusavirus medusae</taxon>
    </lineage>
</organism>
<dbReference type="GO" id="GO:0003676">
    <property type="term" value="F:nucleic acid binding"/>
    <property type="evidence" value="ECO:0007669"/>
    <property type="project" value="InterPro"/>
</dbReference>
<evidence type="ECO:0000313" key="3">
    <source>
        <dbReference type="EMBL" id="BBI30503.1"/>
    </source>
</evidence>